<dbReference type="PANTHER" id="PTHR38474:SF2">
    <property type="entry name" value="CHLORAMPHENICOL ACETYLTRANSFERASE"/>
    <property type="match status" value="1"/>
</dbReference>
<accession>A0AB33ACT9</accession>
<evidence type="ECO:0000313" key="2">
    <source>
        <dbReference type="EMBL" id="AGM29526.1"/>
    </source>
</evidence>
<dbReference type="SMART" id="SM01059">
    <property type="entry name" value="CAT"/>
    <property type="match status" value="1"/>
</dbReference>
<organism evidence="2 3">
    <name type="scientific">Mycobacteroides abscessus subsp. bolletii 50594</name>
    <dbReference type="NCBI Taxonomy" id="1303024"/>
    <lineage>
        <taxon>Bacteria</taxon>
        <taxon>Bacillati</taxon>
        <taxon>Actinomycetota</taxon>
        <taxon>Actinomycetes</taxon>
        <taxon>Mycobacteriales</taxon>
        <taxon>Mycobacteriaceae</taxon>
        <taxon>Mycobacteroides</taxon>
        <taxon>Mycobacteroides abscessus</taxon>
    </lineage>
</organism>
<protein>
    <submittedName>
        <fullName evidence="2">Chloramphenicol acetyltransferase</fullName>
    </submittedName>
</protein>
<dbReference type="GO" id="GO:0008811">
    <property type="term" value="F:chloramphenicol O-acetyltransferase activity"/>
    <property type="evidence" value="ECO:0007669"/>
    <property type="project" value="InterPro"/>
</dbReference>
<dbReference type="AlphaFoldDB" id="A0AB33ACT9"/>
<dbReference type="Proteomes" id="UP000013961">
    <property type="component" value="Chromosome"/>
</dbReference>
<dbReference type="PANTHER" id="PTHR38474">
    <property type="entry name" value="SLR0299 PROTEIN"/>
    <property type="match status" value="1"/>
</dbReference>
<gene>
    <name evidence="2" type="ORF">MASS_2924</name>
</gene>
<dbReference type="Gene3D" id="3.30.559.10">
    <property type="entry name" value="Chloramphenicol acetyltransferase-like domain"/>
    <property type="match status" value="1"/>
</dbReference>
<feature type="region of interest" description="Disordered" evidence="1">
    <location>
        <begin position="1"/>
        <end position="23"/>
    </location>
</feature>
<dbReference type="InterPro" id="IPR001707">
    <property type="entry name" value="Cmp_AcTrfase"/>
</dbReference>
<proteinExistence type="predicted"/>
<dbReference type="SUPFAM" id="SSF52777">
    <property type="entry name" value="CoA-dependent acyltransferases"/>
    <property type="match status" value="1"/>
</dbReference>
<dbReference type="KEGG" id="mabb:MASS_2924"/>
<reference evidence="2 3" key="1">
    <citation type="journal article" date="2013" name="Genome Announc.">
        <title>Complete Genome Sequence of Mycobacterium massiliense Clinical Strain Asan 50594, Belonging to the Type II Genotype.</title>
        <authorList>
            <person name="Kim B.J."/>
            <person name="Kim B.R."/>
            <person name="Hong S.H."/>
            <person name="Seok S.H."/>
            <person name="Kook Y.H."/>
            <person name="Kim B.J."/>
        </authorList>
    </citation>
    <scope>NUCLEOTIDE SEQUENCE [LARGE SCALE GENOMIC DNA]</scope>
    <source>
        <strain evidence="2 3">50594</strain>
    </source>
</reference>
<dbReference type="InterPro" id="IPR023213">
    <property type="entry name" value="CAT-like_dom_sf"/>
</dbReference>
<evidence type="ECO:0000256" key="1">
    <source>
        <dbReference type="SAM" id="MobiDB-lite"/>
    </source>
</evidence>
<name>A0AB33ACT9_9MYCO</name>
<dbReference type="EMBL" id="CP004374">
    <property type="protein sequence ID" value="AGM29526.1"/>
    <property type="molecule type" value="Genomic_DNA"/>
</dbReference>
<evidence type="ECO:0000313" key="3">
    <source>
        <dbReference type="Proteomes" id="UP000013961"/>
    </source>
</evidence>
<dbReference type="Pfam" id="PF00302">
    <property type="entry name" value="CAT"/>
    <property type="match status" value="1"/>
</dbReference>
<sequence>MAAAAHRPPSDRSTGGLTSPAPPVKTRLRVALDDQENPGVWDVVDPAFTVFDPGCETFVGISARYTPDFDAFHSEATELLSENRNASTLFPQGASRPRNVFDISSIPWTRFTGFTLTIAPGWAHLAPIFTIGKFYEQEG</sequence>